<dbReference type="InterPro" id="IPR055066">
    <property type="entry name" value="AASDHPPT_N"/>
</dbReference>
<dbReference type="Pfam" id="PF22624">
    <property type="entry name" value="AASDHPPT_N"/>
    <property type="match status" value="1"/>
</dbReference>
<dbReference type="EMBL" id="BT121866">
    <property type="protein sequence ID" value="ADD38796.1"/>
    <property type="molecule type" value="mRNA"/>
</dbReference>
<comment type="catalytic activity">
    <reaction evidence="7">
        <text>apo-[ACP] + CoA = holo-[ACP] + adenosine 3',5'-bisphosphate + H(+)</text>
        <dbReference type="Rhea" id="RHEA:12068"/>
        <dbReference type="Rhea" id="RHEA-COMP:9685"/>
        <dbReference type="Rhea" id="RHEA-COMP:9690"/>
        <dbReference type="ChEBI" id="CHEBI:15378"/>
        <dbReference type="ChEBI" id="CHEBI:29999"/>
        <dbReference type="ChEBI" id="CHEBI:57287"/>
        <dbReference type="ChEBI" id="CHEBI:58343"/>
        <dbReference type="ChEBI" id="CHEBI:64479"/>
        <dbReference type="EC" id="2.7.8.7"/>
    </reaction>
    <physiologicalReaction direction="left-to-right" evidence="7">
        <dbReference type="Rhea" id="RHEA:12069"/>
    </physiologicalReaction>
</comment>
<evidence type="ECO:0000256" key="5">
    <source>
        <dbReference type="ARBA" id="ARBA00030484"/>
    </source>
</evidence>
<comment type="catalytic activity">
    <reaction evidence="8">
        <text>apo-[ACP] + acetyl-CoA = acetyl-[ACP] + adenosine 3',5'-bisphosphate + H(+)</text>
        <dbReference type="Rhea" id="RHEA:46564"/>
        <dbReference type="Rhea" id="RHEA-COMP:9621"/>
        <dbReference type="Rhea" id="RHEA-COMP:9690"/>
        <dbReference type="ChEBI" id="CHEBI:15378"/>
        <dbReference type="ChEBI" id="CHEBI:29999"/>
        <dbReference type="ChEBI" id="CHEBI:57288"/>
        <dbReference type="ChEBI" id="CHEBI:58343"/>
        <dbReference type="ChEBI" id="CHEBI:78446"/>
    </reaction>
    <physiologicalReaction direction="left-to-right" evidence="8">
        <dbReference type="Rhea" id="RHEA:46565"/>
    </physiologicalReaction>
</comment>
<name>D3PJR0_LEPSM</name>
<feature type="domain" description="4'-phosphopantetheinyl transferase" evidence="9">
    <location>
        <begin position="107"/>
        <end position="216"/>
    </location>
</feature>
<evidence type="ECO:0000259" key="9">
    <source>
        <dbReference type="Pfam" id="PF01648"/>
    </source>
</evidence>
<sequence>MFRYLFNHHKWKPTKIEWIRAMAAVRSIEQERILNFAYKSDCRAALIGQLLIEKVIRNELEVDRNEVSISRQNGRPYLSYPKIPFDFNLSHDGHLTVLTCSKFLKTGVDVVYMRRKIGNVKDYLKRMSRVMTNSELETILRPMNDENKLRIFYRHWCLKEAYSKTLGSGLSEEFEKIECKLGDGNVDPWCGKKIDNDKIWAFEEHVLNGDHVCAVAWHGDDARKLNDAVATFVELTFDDLIVESRLVSTLNKINWEEYNKKSEKFF</sequence>
<evidence type="ECO:0000256" key="4">
    <source>
        <dbReference type="ARBA" id="ARBA00022679"/>
    </source>
</evidence>
<dbReference type="EC" id="2.7.8.7" evidence="2"/>
<feature type="domain" description="4'-phosphopantetheinyl transferase N-terminal" evidence="10">
    <location>
        <begin position="10"/>
        <end position="100"/>
    </location>
</feature>
<keyword evidence="4 11" id="KW-0808">Transferase</keyword>
<evidence type="ECO:0000313" key="11">
    <source>
        <dbReference type="EMBL" id="ADD38796.1"/>
    </source>
</evidence>
<dbReference type="InterPro" id="IPR037143">
    <property type="entry name" value="4-PPantetheinyl_Trfase_dom_sf"/>
</dbReference>
<evidence type="ECO:0000256" key="2">
    <source>
        <dbReference type="ARBA" id="ARBA00013172"/>
    </source>
</evidence>
<proteinExistence type="evidence at transcript level"/>
<evidence type="ECO:0000256" key="1">
    <source>
        <dbReference type="ARBA" id="ARBA00006195"/>
    </source>
</evidence>
<dbReference type="GO" id="GO:0008897">
    <property type="term" value="F:holo-[acyl-carrier-protein] synthase activity"/>
    <property type="evidence" value="ECO:0007669"/>
    <property type="project" value="UniProtKB-EC"/>
</dbReference>
<dbReference type="Gene3D" id="3.90.470.20">
    <property type="entry name" value="4'-phosphopantetheinyl transferase domain"/>
    <property type="match status" value="2"/>
</dbReference>
<evidence type="ECO:0000256" key="8">
    <source>
        <dbReference type="ARBA" id="ARBA00048794"/>
    </source>
</evidence>
<dbReference type="AlphaFoldDB" id="D3PJR0"/>
<evidence type="ECO:0000256" key="6">
    <source>
        <dbReference type="ARBA" id="ARBA00033443"/>
    </source>
</evidence>
<reference evidence="11" key="1">
    <citation type="submission" date="2010-03" db="EMBL/GenBank/DDBJ databases">
        <title>Atlantic Lepeophtheirus salmonis ESTs and full-length cDNAs.</title>
        <authorList>
            <person name="Yasuike M."/>
            <person name="von Schalburg K."/>
            <person name="Cooper G."/>
            <person name="Leong J."/>
            <person name="Nilsen F."/>
            <person name="Jones S.R.M."/>
            <person name="Koop B.F."/>
        </authorList>
    </citation>
    <scope>NUCLEOTIDE SEQUENCE</scope>
    <source>
        <strain evidence="11">Atlantic form</strain>
        <tissue evidence="11">Mixed tissue</tissue>
    </source>
</reference>
<dbReference type="OrthoDB" id="26719at2759"/>
<dbReference type="Pfam" id="PF01648">
    <property type="entry name" value="ACPS"/>
    <property type="match status" value="1"/>
</dbReference>
<comment type="similarity">
    <text evidence="1">Belongs to the P-Pant transferase superfamily. AcpS family.</text>
</comment>
<dbReference type="PANTHER" id="PTHR12215">
    <property type="entry name" value="PHOSPHOPANTETHEINE TRANSFERASE"/>
    <property type="match status" value="1"/>
</dbReference>
<dbReference type="SUPFAM" id="SSF56214">
    <property type="entry name" value="4'-phosphopantetheinyl transferase"/>
    <property type="match status" value="2"/>
</dbReference>
<dbReference type="GO" id="GO:0000287">
    <property type="term" value="F:magnesium ion binding"/>
    <property type="evidence" value="ECO:0007669"/>
    <property type="project" value="InterPro"/>
</dbReference>
<evidence type="ECO:0000259" key="10">
    <source>
        <dbReference type="Pfam" id="PF22624"/>
    </source>
</evidence>
<accession>D3PJR0</accession>
<dbReference type="InterPro" id="IPR008278">
    <property type="entry name" value="4-PPantetheinyl_Trfase_dom"/>
</dbReference>
<dbReference type="GO" id="GO:0019878">
    <property type="term" value="P:lysine biosynthetic process via aminoadipic acid"/>
    <property type="evidence" value="ECO:0007669"/>
    <property type="project" value="TreeGrafter"/>
</dbReference>
<dbReference type="InterPro" id="IPR050559">
    <property type="entry name" value="P-Pant_transferase_sf"/>
</dbReference>
<gene>
    <name evidence="11" type="primary">ADPPT</name>
</gene>
<dbReference type="PANTHER" id="PTHR12215:SF10">
    <property type="entry name" value="L-AMINOADIPATE-SEMIALDEHYDE DEHYDROGENASE-PHOSPHOPANTETHEINYL TRANSFERASE"/>
    <property type="match status" value="1"/>
</dbReference>
<dbReference type="GO" id="GO:0005829">
    <property type="term" value="C:cytosol"/>
    <property type="evidence" value="ECO:0007669"/>
    <property type="project" value="TreeGrafter"/>
</dbReference>
<evidence type="ECO:0000256" key="7">
    <source>
        <dbReference type="ARBA" id="ARBA00048641"/>
    </source>
</evidence>
<protein>
    <recommendedName>
        <fullName evidence="3">L-aminoadipate-semialdehyde dehydrogenase-phosphopantetheinyl transferase</fullName>
        <ecNumber evidence="2">2.7.8.7</ecNumber>
    </recommendedName>
    <alternativeName>
        <fullName evidence="5">4'-phosphopantetheinyl transferase</fullName>
    </alternativeName>
    <alternativeName>
        <fullName evidence="6">Alpha-aminoadipic semialdehyde dehydrogenase-phosphopantetheinyl transferase</fullName>
    </alternativeName>
</protein>
<organism evidence="11">
    <name type="scientific">Lepeophtheirus salmonis</name>
    <name type="common">Salmon louse</name>
    <name type="synonym">Caligus salmonis</name>
    <dbReference type="NCBI Taxonomy" id="72036"/>
    <lineage>
        <taxon>Eukaryota</taxon>
        <taxon>Metazoa</taxon>
        <taxon>Ecdysozoa</taxon>
        <taxon>Arthropoda</taxon>
        <taxon>Crustacea</taxon>
        <taxon>Multicrustacea</taxon>
        <taxon>Hexanauplia</taxon>
        <taxon>Copepoda</taxon>
        <taxon>Siphonostomatoida</taxon>
        <taxon>Caligidae</taxon>
        <taxon>Lepeophtheirus</taxon>
    </lineage>
</organism>
<evidence type="ECO:0000256" key="3">
    <source>
        <dbReference type="ARBA" id="ARBA00016301"/>
    </source>
</evidence>